<proteinExistence type="inferred from homology"/>
<name>A0ABQ2F3X3_9MICO</name>
<dbReference type="Gene3D" id="3.30.370.10">
    <property type="entry name" value="Barstar-like"/>
    <property type="match status" value="1"/>
</dbReference>
<dbReference type="InterPro" id="IPR000468">
    <property type="entry name" value="Barstar"/>
</dbReference>
<dbReference type="InterPro" id="IPR035905">
    <property type="entry name" value="Barstar-like_sf"/>
</dbReference>
<comment type="similarity">
    <text evidence="1">Belongs to the barstar family.</text>
</comment>
<sequence length="123" mass="13308">MHLLPADQLEPVRAHLDRQGYAVASVVTPVEGGLRAAQAEIARTLRLPAVAGTNLDAMADALRDLPQIWGTDQVALLWEDAERLAADDGRAWWILGEILDDAEDLTVVAFGEARMGRPSDLPS</sequence>
<evidence type="ECO:0000256" key="1">
    <source>
        <dbReference type="ARBA" id="ARBA00006845"/>
    </source>
</evidence>
<organism evidence="3 4">
    <name type="scientific">Ornithinimicrobium pekingense</name>
    <dbReference type="NCBI Taxonomy" id="384677"/>
    <lineage>
        <taxon>Bacteria</taxon>
        <taxon>Bacillati</taxon>
        <taxon>Actinomycetota</taxon>
        <taxon>Actinomycetes</taxon>
        <taxon>Micrococcales</taxon>
        <taxon>Ornithinimicrobiaceae</taxon>
        <taxon>Ornithinimicrobium</taxon>
    </lineage>
</organism>
<dbReference type="Pfam" id="PF01337">
    <property type="entry name" value="Barstar"/>
    <property type="match status" value="1"/>
</dbReference>
<evidence type="ECO:0000313" key="4">
    <source>
        <dbReference type="Proteomes" id="UP000662111"/>
    </source>
</evidence>
<evidence type="ECO:0000313" key="3">
    <source>
        <dbReference type="EMBL" id="GGK56787.1"/>
    </source>
</evidence>
<accession>A0ABQ2F3X3</accession>
<evidence type="ECO:0000259" key="2">
    <source>
        <dbReference type="Pfam" id="PF01337"/>
    </source>
</evidence>
<dbReference type="EMBL" id="BMLB01000001">
    <property type="protein sequence ID" value="GGK56787.1"/>
    <property type="molecule type" value="Genomic_DNA"/>
</dbReference>
<comment type="caution">
    <text evidence="3">The sequence shown here is derived from an EMBL/GenBank/DDBJ whole genome shotgun (WGS) entry which is preliminary data.</text>
</comment>
<feature type="domain" description="Barstar (barnase inhibitor)" evidence="2">
    <location>
        <begin position="38"/>
        <end position="104"/>
    </location>
</feature>
<dbReference type="RefSeq" id="WP_022921080.1">
    <property type="nucleotide sequence ID" value="NZ_BMLB01000001.1"/>
</dbReference>
<gene>
    <name evidence="3" type="ORF">GCM10011509_01420</name>
</gene>
<dbReference type="SUPFAM" id="SSF52038">
    <property type="entry name" value="Barstar-related"/>
    <property type="match status" value="1"/>
</dbReference>
<dbReference type="Proteomes" id="UP000662111">
    <property type="component" value="Unassembled WGS sequence"/>
</dbReference>
<protein>
    <recommendedName>
        <fullName evidence="2">Barstar (barnase inhibitor) domain-containing protein</fullName>
    </recommendedName>
</protein>
<reference evidence="4" key="1">
    <citation type="journal article" date="2019" name="Int. J. Syst. Evol. Microbiol.">
        <title>The Global Catalogue of Microorganisms (GCM) 10K type strain sequencing project: providing services to taxonomists for standard genome sequencing and annotation.</title>
        <authorList>
            <consortium name="The Broad Institute Genomics Platform"/>
            <consortium name="The Broad Institute Genome Sequencing Center for Infectious Disease"/>
            <person name="Wu L."/>
            <person name="Ma J."/>
        </authorList>
    </citation>
    <scope>NUCLEOTIDE SEQUENCE [LARGE SCALE GENOMIC DNA]</scope>
    <source>
        <strain evidence="4">CGMCC 1.5362</strain>
    </source>
</reference>
<keyword evidence="4" id="KW-1185">Reference proteome</keyword>